<evidence type="ECO:0000313" key="1">
    <source>
        <dbReference type="EMBL" id="CEL90759.1"/>
    </source>
</evidence>
<protein>
    <submittedName>
        <fullName evidence="1">Uncharacterized protein</fullName>
    </submittedName>
</protein>
<dbReference type="AlphaFoldDB" id="A0A0B7GRW6"/>
<dbReference type="EMBL" id="CDMW01000001">
    <property type="protein sequence ID" value="CEL90759.1"/>
    <property type="molecule type" value="Genomic_DNA"/>
</dbReference>
<proteinExistence type="predicted"/>
<evidence type="ECO:0000313" key="2">
    <source>
        <dbReference type="Proteomes" id="UP000183504"/>
    </source>
</evidence>
<dbReference type="RefSeq" id="WP_072074305.1">
    <property type="nucleotide sequence ID" value="NZ_CDMW01000001.1"/>
</dbReference>
<name>A0A0B7GRW6_STRSA</name>
<gene>
    <name evidence="1" type="ORF">SSV_1467</name>
</gene>
<reference evidence="1 2" key="1">
    <citation type="submission" date="2015-01" db="EMBL/GenBank/DDBJ databases">
        <authorList>
            <person name="Pelicic Vladimir"/>
        </authorList>
    </citation>
    <scope>NUCLEOTIDE SEQUENCE [LARGE SCALE GENOMIC DNA]</scope>
    <source>
        <strain evidence="1 2">2908</strain>
    </source>
</reference>
<sequence>MIRKLLLSLLSLAVLGLAIFAWQCHLKQDQLQKAKEERETYESLNYYTGTFTIDDYSFLGNGTGVAVHWKSENPEEDALVRKYATLPATSENPTHVTRGARNANYIVRENIKLPSGPNYLDKKNEGNYYTLSIYHVKNQQLEGYKEDLYKLVSDYNSRYLPRGIDETLTVIDGNNYLSILASEPGEYDKFQTLWYNLDTRKIEWEDNKTAQSQSPTFNFKLNRQQFDEKLGNFRFPILYPLGEAVDTSWIRNILMAQTDPKAAALLEKTNSQLYILDKSVKDYLEFYSLLVPSNTDLYEGVIPASISKDGLEHPFSSKEEFNQFYDESKDKELMKQKQNKSILQERVY</sequence>
<dbReference type="Proteomes" id="UP000183504">
    <property type="component" value="Unassembled WGS sequence"/>
</dbReference>
<organism evidence="1 2">
    <name type="scientific">Streptococcus sanguinis</name>
    <dbReference type="NCBI Taxonomy" id="1305"/>
    <lineage>
        <taxon>Bacteria</taxon>
        <taxon>Bacillati</taxon>
        <taxon>Bacillota</taxon>
        <taxon>Bacilli</taxon>
        <taxon>Lactobacillales</taxon>
        <taxon>Streptococcaceae</taxon>
        <taxon>Streptococcus</taxon>
    </lineage>
</organism>
<accession>A0A0B7GRW6</accession>